<proteinExistence type="predicted"/>
<evidence type="ECO:0000256" key="1">
    <source>
        <dbReference type="SAM" id="Phobius"/>
    </source>
</evidence>
<feature type="transmembrane region" description="Helical" evidence="1">
    <location>
        <begin position="288"/>
        <end position="312"/>
    </location>
</feature>
<dbReference type="OrthoDB" id="3463898at2"/>
<keyword evidence="1" id="KW-0812">Transmembrane</keyword>
<keyword evidence="1" id="KW-1133">Transmembrane helix</keyword>
<feature type="transmembrane region" description="Helical" evidence="1">
    <location>
        <begin position="531"/>
        <end position="553"/>
    </location>
</feature>
<dbReference type="RefSeq" id="WP_146132876.1">
    <property type="nucleotide sequence ID" value="NZ_PVTI01000005.1"/>
</dbReference>
<organism evidence="2 3">
    <name type="scientific">Knoellia remsis</name>
    <dbReference type="NCBI Taxonomy" id="407159"/>
    <lineage>
        <taxon>Bacteria</taxon>
        <taxon>Bacillati</taxon>
        <taxon>Actinomycetota</taxon>
        <taxon>Actinomycetes</taxon>
        <taxon>Micrococcales</taxon>
        <taxon>Intrasporangiaceae</taxon>
        <taxon>Knoellia</taxon>
    </lineage>
</organism>
<name>A0A2T0UUD6_9MICO</name>
<dbReference type="Proteomes" id="UP000237822">
    <property type="component" value="Unassembled WGS sequence"/>
</dbReference>
<feature type="transmembrane region" description="Helical" evidence="1">
    <location>
        <begin position="358"/>
        <end position="379"/>
    </location>
</feature>
<feature type="transmembrane region" description="Helical" evidence="1">
    <location>
        <begin position="332"/>
        <end position="351"/>
    </location>
</feature>
<evidence type="ECO:0000313" key="2">
    <source>
        <dbReference type="EMBL" id="PRY61530.1"/>
    </source>
</evidence>
<evidence type="ECO:0008006" key="4">
    <source>
        <dbReference type="Google" id="ProtNLM"/>
    </source>
</evidence>
<keyword evidence="3" id="KW-1185">Reference proteome</keyword>
<gene>
    <name evidence="2" type="ORF">BCF74_10588</name>
</gene>
<feature type="transmembrane region" description="Helical" evidence="1">
    <location>
        <begin position="261"/>
        <end position="279"/>
    </location>
</feature>
<accession>A0A2T0UUD6</accession>
<dbReference type="EMBL" id="PVTI01000005">
    <property type="protein sequence ID" value="PRY61530.1"/>
    <property type="molecule type" value="Genomic_DNA"/>
</dbReference>
<keyword evidence="1" id="KW-0472">Membrane</keyword>
<feature type="transmembrane region" description="Helical" evidence="1">
    <location>
        <begin position="194"/>
        <end position="216"/>
    </location>
</feature>
<reference evidence="2 3" key="1">
    <citation type="submission" date="2018-03" db="EMBL/GenBank/DDBJ databases">
        <title>Genomic Encyclopedia of Archaeal and Bacterial Type Strains, Phase II (KMG-II): from individual species to whole genera.</title>
        <authorList>
            <person name="Goeker M."/>
        </authorList>
    </citation>
    <scope>NUCLEOTIDE SEQUENCE [LARGE SCALE GENOMIC DNA]</scope>
    <source>
        <strain evidence="2 3">ATCC BAA-1496</strain>
    </source>
</reference>
<evidence type="ECO:0000313" key="3">
    <source>
        <dbReference type="Proteomes" id="UP000237822"/>
    </source>
</evidence>
<feature type="transmembrane region" description="Helical" evidence="1">
    <location>
        <begin position="161"/>
        <end position="188"/>
    </location>
</feature>
<dbReference type="AlphaFoldDB" id="A0A2T0UUD6"/>
<sequence length="563" mass="56718">MRPPPPPLVTAGVAGAVVTGVVLGPALGPGLVQSYDLVWSPDPTVTPFALGVGTPAPRAVPSELVVTLLGLAVSAGVAQKLVLFGILLLAATGAAALLLSVRPDAGRLPTVTTAVAALWNPFVAERLVIGHWPVLLGYAVLPWALRALLRVPSAGVLPLCAWVVVAGLGGANAWVVVAPLVVLAAVALRIGLGPAATLAATALGSAAVWAVPALASRVTGDARGFEEFALRADGPAGLVVSALGGGGLWNASSHPPERAAGLLSVATAALLCLGALAVATDRTTRGRVALVGVAGAGLALAVLPALAGRAGLWDVAAAVPGGALLRDSHKLVAAWVAVAAVGIGVGVHRLVSRNHALVPLAALALLALPAMLPSLAWGVGGRLSAVAVPEDLSEAARVASGAGDGAVALLPWGQFRRYEWNDRRVSLSLVPRMVDSPVVFDDSLPLSSGRVRGEDPVAAEVTAALDSGADPWRVLADQGIRYAVVERGPGVATTPDPPRTASTLWSSDSALVVDLGPSVDGLDREATNSILVGWGIALVTTVFVLVGLARRVLEGAGGRRTKW</sequence>
<protein>
    <recommendedName>
        <fullName evidence="4">Membrane protein YfhO</fullName>
    </recommendedName>
</protein>
<feature type="transmembrane region" description="Helical" evidence="1">
    <location>
        <begin position="81"/>
        <end position="101"/>
    </location>
</feature>
<comment type="caution">
    <text evidence="2">The sequence shown here is derived from an EMBL/GenBank/DDBJ whole genome shotgun (WGS) entry which is preliminary data.</text>
</comment>
<feature type="transmembrane region" description="Helical" evidence="1">
    <location>
        <begin position="129"/>
        <end position="149"/>
    </location>
</feature>
<feature type="transmembrane region" description="Helical" evidence="1">
    <location>
        <begin position="228"/>
        <end position="249"/>
    </location>
</feature>